<dbReference type="RefSeq" id="XP_060411839.1">
    <property type="nucleotide sequence ID" value="XM_060552232.1"/>
</dbReference>
<dbReference type="EMBL" id="JAHLJV010000051">
    <property type="protein sequence ID" value="KAK1584777.1"/>
    <property type="molecule type" value="Genomic_DNA"/>
</dbReference>
<proteinExistence type="predicted"/>
<organism evidence="3 4">
    <name type="scientific">Colletotrichum navitas</name>
    <dbReference type="NCBI Taxonomy" id="681940"/>
    <lineage>
        <taxon>Eukaryota</taxon>
        <taxon>Fungi</taxon>
        <taxon>Dikarya</taxon>
        <taxon>Ascomycota</taxon>
        <taxon>Pezizomycotina</taxon>
        <taxon>Sordariomycetes</taxon>
        <taxon>Hypocreomycetidae</taxon>
        <taxon>Glomerellales</taxon>
        <taxon>Glomerellaceae</taxon>
        <taxon>Colletotrichum</taxon>
        <taxon>Colletotrichum graminicola species complex</taxon>
    </lineage>
</organism>
<dbReference type="Proteomes" id="UP001230504">
    <property type="component" value="Unassembled WGS sequence"/>
</dbReference>
<keyword evidence="4" id="KW-1185">Reference proteome</keyword>
<sequence length="238" mass="26907">MYPTHTYFVQISLPRMLCEIRHSPLTSEDCSGTPSLFLCFLFLSPCRSGTLLSCLHIKKEEGAPPSADPFGRLSASTSYIPRLPFSIANLHQTAADLDIKRAGREGGRRHDHRTWMHVVYSLKNLRSELHRLHRTWTTPSSRSRFRQGTASNLEPISLSLCLSLSPFFFFLSFTFTFFLLPCCRALCLLLRLVRASSLVRMTIGCLREPSSSQNPTGRLGHQATSALPGDKDYRCHQF</sequence>
<reference evidence="3" key="1">
    <citation type="submission" date="2021-06" db="EMBL/GenBank/DDBJ databases">
        <title>Comparative genomics, transcriptomics and evolutionary studies reveal genomic signatures of adaptation to plant cell wall in hemibiotrophic fungi.</title>
        <authorList>
            <consortium name="DOE Joint Genome Institute"/>
            <person name="Baroncelli R."/>
            <person name="Diaz J.F."/>
            <person name="Benocci T."/>
            <person name="Peng M."/>
            <person name="Battaglia E."/>
            <person name="Haridas S."/>
            <person name="Andreopoulos W."/>
            <person name="Labutti K."/>
            <person name="Pangilinan J."/>
            <person name="Floch G.L."/>
            <person name="Makela M.R."/>
            <person name="Henrissat B."/>
            <person name="Grigoriev I.V."/>
            <person name="Crouch J.A."/>
            <person name="De Vries R.P."/>
            <person name="Sukno S.A."/>
            <person name="Thon M.R."/>
        </authorList>
    </citation>
    <scope>NUCLEOTIDE SEQUENCE</scope>
    <source>
        <strain evidence="3">CBS 125086</strain>
    </source>
</reference>
<keyword evidence="2" id="KW-0812">Transmembrane</keyword>
<evidence type="ECO:0000256" key="1">
    <source>
        <dbReference type="SAM" id="MobiDB-lite"/>
    </source>
</evidence>
<evidence type="ECO:0000313" key="3">
    <source>
        <dbReference type="EMBL" id="KAK1584777.1"/>
    </source>
</evidence>
<dbReference type="AlphaFoldDB" id="A0AAD8PU57"/>
<feature type="transmembrane region" description="Helical" evidence="2">
    <location>
        <begin position="167"/>
        <end position="193"/>
    </location>
</feature>
<evidence type="ECO:0000313" key="4">
    <source>
        <dbReference type="Proteomes" id="UP001230504"/>
    </source>
</evidence>
<dbReference type="GeneID" id="85436472"/>
<keyword evidence="2" id="KW-1133">Transmembrane helix</keyword>
<protein>
    <recommendedName>
        <fullName evidence="5">Transmembrane protein</fullName>
    </recommendedName>
</protein>
<keyword evidence="2" id="KW-0472">Membrane</keyword>
<name>A0AAD8PU57_9PEZI</name>
<evidence type="ECO:0008006" key="5">
    <source>
        <dbReference type="Google" id="ProtNLM"/>
    </source>
</evidence>
<evidence type="ECO:0000256" key="2">
    <source>
        <dbReference type="SAM" id="Phobius"/>
    </source>
</evidence>
<gene>
    <name evidence="3" type="ORF">LY79DRAFT_294758</name>
</gene>
<accession>A0AAD8PU57</accession>
<comment type="caution">
    <text evidence="3">The sequence shown here is derived from an EMBL/GenBank/DDBJ whole genome shotgun (WGS) entry which is preliminary data.</text>
</comment>
<feature type="region of interest" description="Disordered" evidence="1">
    <location>
        <begin position="209"/>
        <end position="228"/>
    </location>
</feature>